<proteinExistence type="predicted"/>
<accession>A0A4R0MYU5</accession>
<dbReference type="Proteomes" id="UP000292884">
    <property type="component" value="Unassembled WGS sequence"/>
</dbReference>
<protein>
    <submittedName>
        <fullName evidence="2">Uncharacterized protein</fullName>
    </submittedName>
</protein>
<keyword evidence="1" id="KW-1133">Transmembrane helix</keyword>
<dbReference type="AlphaFoldDB" id="A0A4R0MYU5"/>
<feature type="transmembrane region" description="Helical" evidence="1">
    <location>
        <begin position="6"/>
        <end position="27"/>
    </location>
</feature>
<evidence type="ECO:0000313" key="3">
    <source>
        <dbReference type="Proteomes" id="UP000292884"/>
    </source>
</evidence>
<keyword evidence="3" id="KW-1185">Reference proteome</keyword>
<comment type="caution">
    <text evidence="2">The sequence shown here is derived from an EMBL/GenBank/DDBJ whole genome shotgun (WGS) entry which is preliminary data.</text>
</comment>
<reference evidence="2 3" key="1">
    <citation type="submission" date="2019-02" db="EMBL/GenBank/DDBJ databases">
        <title>Pedobacter sp. RP-1-13 sp. nov., isolated from Arctic soil.</title>
        <authorList>
            <person name="Dahal R.H."/>
        </authorList>
    </citation>
    <scope>NUCLEOTIDE SEQUENCE [LARGE SCALE GENOMIC DNA]</scope>
    <source>
        <strain evidence="2 3">RP-1-13</strain>
    </source>
</reference>
<name>A0A4R0MYU5_9SPHI</name>
<dbReference type="OrthoDB" id="1366312at2"/>
<gene>
    <name evidence="2" type="ORF">EZ428_10320</name>
</gene>
<keyword evidence="1" id="KW-0472">Membrane</keyword>
<organism evidence="2 3">
    <name type="scientific">Pedobacter frigiditerrae</name>
    <dbReference type="NCBI Taxonomy" id="2530452"/>
    <lineage>
        <taxon>Bacteria</taxon>
        <taxon>Pseudomonadati</taxon>
        <taxon>Bacteroidota</taxon>
        <taxon>Sphingobacteriia</taxon>
        <taxon>Sphingobacteriales</taxon>
        <taxon>Sphingobacteriaceae</taxon>
        <taxon>Pedobacter</taxon>
    </lineage>
</organism>
<sequence>MKFTKLVLFSFAFNFVIIGFASAYYFVIPQAFFSQRKDMAMIYYKCTSCSVAIENAVSDFNGGNYQIISWGLPDGNPKKLITVNSILELDYNIKSFHGGCMSIPLINCYNNKMYQLLFKKYGNHFIGDAFRKAVKLNNGSIPPQ</sequence>
<keyword evidence="1" id="KW-0812">Transmembrane</keyword>
<evidence type="ECO:0000256" key="1">
    <source>
        <dbReference type="SAM" id="Phobius"/>
    </source>
</evidence>
<dbReference type="EMBL" id="SJSK01000002">
    <property type="protein sequence ID" value="TCC92117.1"/>
    <property type="molecule type" value="Genomic_DNA"/>
</dbReference>
<evidence type="ECO:0000313" key="2">
    <source>
        <dbReference type="EMBL" id="TCC92117.1"/>
    </source>
</evidence>
<dbReference type="RefSeq" id="WP_131553058.1">
    <property type="nucleotide sequence ID" value="NZ_SJSK01000002.1"/>
</dbReference>